<protein>
    <recommendedName>
        <fullName evidence="1">4Fe-4S ferredoxin-type domain-containing protein</fullName>
    </recommendedName>
</protein>
<dbReference type="PANTHER" id="PTHR31332:SF0">
    <property type="entry name" value="7-HYDROXYMETHYL CHLOROPHYLL A REDUCTASE, CHLOROPLASTIC"/>
    <property type="match status" value="1"/>
</dbReference>
<dbReference type="Pfam" id="PF04432">
    <property type="entry name" value="FrhB_FdhB_C"/>
    <property type="match status" value="1"/>
</dbReference>
<evidence type="ECO:0000259" key="1">
    <source>
        <dbReference type="PROSITE" id="PS51379"/>
    </source>
</evidence>
<dbReference type="PROSITE" id="PS00198">
    <property type="entry name" value="4FE4S_FER_1"/>
    <property type="match status" value="1"/>
</dbReference>
<dbReference type="InterPro" id="IPR017896">
    <property type="entry name" value="4Fe4S_Fe-S-bd"/>
</dbReference>
<dbReference type="AlphaFoldDB" id="A0AAX0Q842"/>
<accession>A0AAX0Q842</accession>
<feature type="domain" description="4Fe-4S ferredoxin-type" evidence="1">
    <location>
        <begin position="5"/>
        <end position="34"/>
    </location>
</feature>
<reference evidence="2 3" key="1">
    <citation type="journal article" date="2017" name="BMC Genomics">
        <title>Genomic analysis of methanogenic archaea reveals a shift towards energy conservation.</title>
        <authorList>
            <person name="Gilmore S.P."/>
            <person name="Henske J.K."/>
            <person name="Sexton J.A."/>
            <person name="Solomon K.V."/>
            <person name="Seppala S."/>
            <person name="Yoo J.I."/>
            <person name="Huyett L.M."/>
            <person name="Pressman A."/>
            <person name="Cogan J.Z."/>
            <person name="Kivenson V."/>
            <person name="Peng X."/>
            <person name="Tan Y."/>
            <person name="Valentine D.L."/>
            <person name="O'Malley M.A."/>
        </authorList>
    </citation>
    <scope>NUCLEOTIDE SEQUENCE [LARGE SCALE GENOMIC DNA]</scope>
    <source>
        <strain evidence="2 3">XII</strain>
    </source>
</reference>
<dbReference type="RefSeq" id="WP_095642122.1">
    <property type="nucleotide sequence ID" value="NZ_LMVO01000013.1"/>
</dbReference>
<dbReference type="GO" id="GO:0052592">
    <property type="term" value="F:oxidoreductase activity, acting on CH or CH2 groups, with an iron-sulfur protein as acceptor"/>
    <property type="evidence" value="ECO:0007669"/>
    <property type="project" value="TreeGrafter"/>
</dbReference>
<sequence>MTTVLDTVVKNSLCSGCGVCAALCPKHALKITWNANGEYTPIRVRDCGKECELCIKVCPFSDGNPSEDQIGKEEFSLISDIHYCSETGYYLSSGVGAVSSDEKRLASVSGGLTTWLLQSLMQKKIVDNVICVSPRRDSHKLFEFTIAKTEAEVSAAAGSAYYPVEMSEVISYVLENPGRYAIVGVPCFLKALRLAQTRNKFLKERLVVMVGLVCGLIPNTNLTRYMHYSAGLDDEIASVCFRIKHPDKPASRHCTRTEGISGEKSAITWNKNNISFARQCLALHACDCCDDVFAECADVTFMDAWLPEYSQDTKGTNIYLSRSKLVDELIQNGREQKTLSVTDISIDKVIESQQPRLHRKRNPLLGYRLSILKDSGKVLPKKRVWSNKERLTVIDKYQCRRLLKLKESSREEFKKSNGDCRYMSTWFAKNAKGNPIMRTGIFLGKACRYALRKLGFQT</sequence>
<evidence type="ECO:0000313" key="2">
    <source>
        <dbReference type="EMBL" id="PAV09389.1"/>
    </source>
</evidence>
<dbReference type="Proteomes" id="UP000243820">
    <property type="component" value="Unassembled WGS sequence"/>
</dbReference>
<comment type="caution">
    <text evidence="2">The sequence shown here is derived from an EMBL/GenBank/DDBJ whole genome shotgun (WGS) entry which is preliminary data.</text>
</comment>
<dbReference type="InterPro" id="IPR045220">
    <property type="entry name" value="FRHB/FDHB/HCAR-like"/>
</dbReference>
<dbReference type="InterPro" id="IPR007525">
    <property type="entry name" value="FrhB_FdhB_C"/>
</dbReference>
<dbReference type="Pfam" id="PF12838">
    <property type="entry name" value="Fer4_7"/>
    <property type="match status" value="1"/>
</dbReference>
<proteinExistence type="predicted"/>
<organism evidence="2 3">
    <name type="scientific">Methanocorpusculum parvum</name>
    <dbReference type="NCBI Taxonomy" id="2193"/>
    <lineage>
        <taxon>Archaea</taxon>
        <taxon>Methanobacteriati</taxon>
        <taxon>Methanobacteriota</taxon>
        <taxon>Stenosarchaea group</taxon>
        <taxon>Methanomicrobia</taxon>
        <taxon>Methanomicrobiales</taxon>
        <taxon>Methanocorpusculaceae</taxon>
        <taxon>Methanocorpusculum</taxon>
    </lineage>
</organism>
<dbReference type="PROSITE" id="PS51379">
    <property type="entry name" value="4FE4S_FER_2"/>
    <property type="match status" value="1"/>
</dbReference>
<dbReference type="InterPro" id="IPR017900">
    <property type="entry name" value="4Fe4S_Fe_S_CS"/>
</dbReference>
<dbReference type="InterPro" id="IPR007516">
    <property type="entry name" value="Co_F420_Hydgase/DH_bsu_N"/>
</dbReference>
<dbReference type="Pfam" id="PF04422">
    <property type="entry name" value="FrhB_FdhB_N"/>
    <property type="match status" value="1"/>
</dbReference>
<keyword evidence="3" id="KW-1185">Reference proteome</keyword>
<dbReference type="Gene3D" id="3.30.70.20">
    <property type="match status" value="1"/>
</dbReference>
<name>A0AAX0Q842_9EURY</name>
<dbReference type="SUPFAM" id="SSF54862">
    <property type="entry name" value="4Fe-4S ferredoxins"/>
    <property type="match status" value="1"/>
</dbReference>
<dbReference type="PANTHER" id="PTHR31332">
    <property type="entry name" value="7-HYDROXYMETHYL CHLOROPHYLL A REDUCTASE, CHLOROPLASTIC"/>
    <property type="match status" value="1"/>
</dbReference>
<gene>
    <name evidence="2" type="ORF">ASJ83_07915</name>
</gene>
<dbReference type="EMBL" id="LMVO01000013">
    <property type="protein sequence ID" value="PAV09389.1"/>
    <property type="molecule type" value="Genomic_DNA"/>
</dbReference>
<evidence type="ECO:0000313" key="3">
    <source>
        <dbReference type="Proteomes" id="UP000243820"/>
    </source>
</evidence>